<keyword evidence="3" id="KW-1185">Reference proteome</keyword>
<evidence type="ECO:0000256" key="1">
    <source>
        <dbReference type="SAM" id="Coils"/>
    </source>
</evidence>
<evidence type="ECO:0000313" key="3">
    <source>
        <dbReference type="Proteomes" id="UP000192639"/>
    </source>
</evidence>
<dbReference type="AlphaFoldDB" id="A0A1Y1S776"/>
<evidence type="ECO:0000313" key="2">
    <source>
        <dbReference type="EMBL" id="ORD94285.1"/>
    </source>
</evidence>
<accession>A0A1Y1S776</accession>
<dbReference type="EMBL" id="LWDP01000026">
    <property type="protein sequence ID" value="ORD94285.1"/>
    <property type="molecule type" value="Genomic_DNA"/>
</dbReference>
<name>A0A1Y1S776_9MICR</name>
<reference evidence="2 3" key="1">
    <citation type="journal article" date="2017" name="Environ. Microbiol.">
        <title>Decay of the glycolytic pathway and adaptation to intranuclear parasitism within Enterocytozoonidae microsporidia.</title>
        <authorList>
            <person name="Wiredu Boakye D."/>
            <person name="Jaroenlak P."/>
            <person name="Prachumwat A."/>
            <person name="Williams T.A."/>
            <person name="Bateman K.S."/>
            <person name="Itsathitphaisarn O."/>
            <person name="Sritunyalucksana K."/>
            <person name="Paszkiewicz K.H."/>
            <person name="Moore K.A."/>
            <person name="Stentiford G.D."/>
            <person name="Williams B.A."/>
        </authorList>
    </citation>
    <scope>NUCLEOTIDE SEQUENCE [LARGE SCALE GENOMIC DNA]</scope>
    <source>
        <strain evidence="2 3">GB1</strain>
    </source>
</reference>
<dbReference type="VEuPathDB" id="MicrosporidiaDB:ECANGB1_944"/>
<sequence length="201" mass="23451">MFNTTNANLSNTNLTNATTMIGGNNSAITEQINTVLSCYVPGSPNYKFSYWFYNLSNTPVVRPADMGMEQWNELYINQHLMPVKLNCEQIRTRREQQNDLTIKLNNTKQDTLEQIGGLNSKKNTIRNKLKTLVYKFRKVAKGFIRQNEHIYMNTDTDGMIKREKLYLADQEEGILQMEEIKERLNDLLKRIKKDERGSLFE</sequence>
<feature type="coiled-coil region" evidence="1">
    <location>
        <begin position="167"/>
        <end position="197"/>
    </location>
</feature>
<protein>
    <submittedName>
        <fullName evidence="2">Uncharacterized protein</fullName>
    </submittedName>
</protein>
<organism evidence="2 3">
    <name type="scientific">Enterospora canceri</name>
    <dbReference type="NCBI Taxonomy" id="1081671"/>
    <lineage>
        <taxon>Eukaryota</taxon>
        <taxon>Fungi</taxon>
        <taxon>Fungi incertae sedis</taxon>
        <taxon>Microsporidia</taxon>
        <taxon>Enterocytozoonidae</taxon>
        <taxon>Enterospora</taxon>
    </lineage>
</organism>
<comment type="caution">
    <text evidence="2">The sequence shown here is derived from an EMBL/GenBank/DDBJ whole genome shotgun (WGS) entry which is preliminary data.</text>
</comment>
<dbReference type="OrthoDB" id="6162375at2759"/>
<gene>
    <name evidence="2" type="ORF">ECANGB1_944</name>
</gene>
<dbReference type="Proteomes" id="UP000192639">
    <property type="component" value="Unassembled WGS sequence"/>
</dbReference>
<keyword evidence="1" id="KW-0175">Coiled coil</keyword>
<proteinExistence type="predicted"/>